<evidence type="ECO:0000313" key="24">
    <source>
        <dbReference type="EMBL" id="HAG3739765.1"/>
    </source>
</evidence>
<name>A0A762EQM9_SALER</name>
<evidence type="ECO:0000313" key="31">
    <source>
        <dbReference type="EMBL" id="HAG4837628.1"/>
    </source>
</evidence>
<evidence type="ECO:0000313" key="7">
    <source>
        <dbReference type="EMBL" id="HAG1911286.1"/>
    </source>
</evidence>
<evidence type="ECO:0000313" key="25">
    <source>
        <dbReference type="EMBL" id="HAG4121856.1"/>
    </source>
</evidence>
<sequence length="107" mass="11479">MNHSSNGRTGEQIGISGSAGDENQYNYGVIAMSHNQGTGSNMTVNGGGRSPYINLTATYGTGKHYQNASVGMSGTVIPLRLWKRKGQRGRKWVATLGYILMRGGSQR</sequence>
<dbReference type="EMBL" id="DAAWNJ010000015">
    <property type="protein sequence ID" value="HAF8609440.1"/>
    <property type="molecule type" value="Genomic_DNA"/>
</dbReference>
<evidence type="ECO:0000313" key="10">
    <source>
        <dbReference type="EMBL" id="HAG2469622.1"/>
    </source>
</evidence>
<evidence type="ECO:0000313" key="15">
    <source>
        <dbReference type="EMBL" id="HAG2687476.1"/>
    </source>
</evidence>
<dbReference type="EMBL" id="DAAYSM010000013">
    <property type="protein sequence ID" value="HAG5592285.1"/>
    <property type="molecule type" value="Genomic_DNA"/>
</dbReference>
<evidence type="ECO:0000313" key="17">
    <source>
        <dbReference type="EMBL" id="HAG3010403.1"/>
    </source>
</evidence>
<protein>
    <submittedName>
        <fullName evidence="22">Uncharacterized protein</fullName>
    </submittedName>
</protein>
<evidence type="ECO:0000313" key="26">
    <source>
        <dbReference type="EMBL" id="HAG4183005.1"/>
    </source>
</evidence>
<evidence type="ECO:0000313" key="18">
    <source>
        <dbReference type="EMBL" id="HAG3426758.1"/>
    </source>
</evidence>
<evidence type="ECO:0000313" key="11">
    <source>
        <dbReference type="EMBL" id="HAG2493909.1"/>
    </source>
</evidence>
<dbReference type="EMBL" id="DAAXXJ010000011">
    <property type="protein sequence ID" value="HAG3000839.1"/>
    <property type="molecule type" value="Genomic_DNA"/>
</dbReference>
<proteinExistence type="predicted"/>
<evidence type="ECO:0000313" key="2">
    <source>
        <dbReference type="EMBL" id="HAF8192389.1"/>
    </source>
</evidence>
<reference evidence="22" key="1">
    <citation type="journal article" date="2018" name="Genome Biol.">
        <title>SKESA: strategic k-mer extension for scrupulous assemblies.</title>
        <authorList>
            <person name="Souvorov A."/>
            <person name="Agarwala R."/>
            <person name="Lipman D.J."/>
        </authorList>
    </citation>
    <scope>NUCLEOTIDE SEQUENCE</scope>
    <source>
        <strain evidence="23">MA.JM_04/170</strain>
        <strain evidence="28">MA.JM_04/177</strain>
        <strain evidence="22">MA.JM_04/178</strain>
        <strain evidence="31">MA.JM_04/180</strain>
        <strain evidence="29">MA.JM_04/182</strain>
        <strain evidence="16">MA.JM_04/187</strain>
        <strain evidence="25">MA.JM_04/189</strain>
        <strain evidence="34">MA.JM_04/195</strain>
        <strain evidence="6">MA.JM_04/203</strain>
        <strain evidence="11">MA.JM_04/205</strain>
        <strain evidence="8">MA.JM_04/207</strain>
        <strain evidence="9">MA.JM_04/208</strain>
        <strain evidence="32">MA.JM_04/216</strain>
        <strain evidence="33">MA.JM_04/221</strain>
        <strain evidence="17">MA.JM_04/223</strain>
        <strain evidence="10">MA.JM_04/227</strain>
        <strain evidence="21">MA.JM_04/228</strain>
        <strain evidence="5">MA.JM_04/234</strain>
        <strain evidence="1">MA.JM_04/235</strain>
        <strain evidence="20">MA.JM_04/238</strain>
        <strain evidence="30">MA.JM_04/240</strain>
        <strain evidence="19">MA.JM_04/245</strain>
        <strain evidence="18">MA.JM_04/250</strain>
        <strain evidence="12">MA.JM_04/257</strain>
        <strain evidence="35">MA.JM_04/259</strain>
        <strain evidence="4">MA.JM_04/263</strain>
        <strain evidence="3">MA.JM_04/270</strain>
        <strain evidence="14">MA.JM_04/271</strain>
        <strain evidence="2">MA.JM_04/272</strain>
        <strain evidence="26">MA.JM_04/275</strain>
        <strain evidence="7">MA.JM_04/283</strain>
        <strain evidence="15">MA.JM_04/288</strain>
        <strain evidence="24">MA.JM_04/290</strain>
        <strain evidence="13">MA.JM_04/295</strain>
        <strain evidence="27">MA.MC_04-0729</strain>
    </source>
</reference>
<evidence type="ECO:0000313" key="19">
    <source>
        <dbReference type="EMBL" id="HAG3571337.1"/>
    </source>
</evidence>
<dbReference type="EMBL" id="DAAXPI010000021">
    <property type="protein sequence ID" value="HAG2003393.1"/>
    <property type="molecule type" value="Genomic_DNA"/>
</dbReference>
<dbReference type="EMBL" id="DAAXOK010000013">
    <property type="protein sequence ID" value="HAG1873641.1"/>
    <property type="molecule type" value="Genomic_DNA"/>
</dbReference>
<evidence type="ECO:0000313" key="27">
    <source>
        <dbReference type="EMBL" id="HAG4187717.1"/>
    </source>
</evidence>
<dbReference type="EMBL" id="DAAWKK010000012">
    <property type="protein sequence ID" value="HAF8248544.1"/>
    <property type="molecule type" value="Genomic_DNA"/>
</dbReference>
<comment type="caution">
    <text evidence="22">The sequence shown here is derived from an EMBL/GenBank/DDBJ whole genome shotgun (WGS) entry which is preliminary data.</text>
</comment>
<evidence type="ECO:0000313" key="33">
    <source>
        <dbReference type="EMBL" id="HAG4856191.1"/>
    </source>
</evidence>
<organism evidence="22">
    <name type="scientific">Salmonella enterica</name>
    <name type="common">Salmonella choleraesuis</name>
    <dbReference type="NCBI Taxonomy" id="28901"/>
    <lineage>
        <taxon>Bacteria</taxon>
        <taxon>Pseudomonadati</taxon>
        <taxon>Pseudomonadota</taxon>
        <taxon>Gammaproteobacteria</taxon>
        <taxon>Enterobacterales</taxon>
        <taxon>Enterobacteriaceae</taxon>
        <taxon>Salmonella</taxon>
    </lineage>
</organism>
<dbReference type="EMBL" id="DAAYCL010000013">
    <property type="protein sequence ID" value="HAG3603784.1"/>
    <property type="molecule type" value="Genomic_DNA"/>
</dbReference>
<dbReference type="EMBL" id="DAAYCF010000015">
    <property type="protein sequence ID" value="HAG3571337.1"/>
    <property type="molecule type" value="Genomic_DNA"/>
</dbReference>
<dbReference type="AlphaFoldDB" id="A0A762EQM9"/>
<dbReference type="EMBL" id="DAAXTH010000013">
    <property type="protein sequence ID" value="HAG2493909.1"/>
    <property type="molecule type" value="Genomic_DNA"/>
</dbReference>
<evidence type="ECO:0000313" key="9">
    <source>
        <dbReference type="EMBL" id="HAG2003393.1"/>
    </source>
</evidence>
<accession>A0A762EQM9</accession>
<evidence type="ECO:0000313" key="14">
    <source>
        <dbReference type="EMBL" id="HAG2620385.1"/>
    </source>
</evidence>
<evidence type="ECO:0000313" key="5">
    <source>
        <dbReference type="EMBL" id="HAG1873641.1"/>
    </source>
</evidence>
<dbReference type="EMBL" id="DAAYHD010000016">
    <property type="protein sequence ID" value="HAG4183005.1"/>
    <property type="molecule type" value="Genomic_DNA"/>
</dbReference>
<dbReference type="EMBL" id="DAAWJX010000014">
    <property type="protein sequence ID" value="HAF8192389.1"/>
    <property type="molecule type" value="Genomic_DNA"/>
</dbReference>
<evidence type="ECO:0000313" key="4">
    <source>
        <dbReference type="EMBL" id="HAF8609440.1"/>
    </source>
</evidence>
<evidence type="ECO:0000313" key="3">
    <source>
        <dbReference type="EMBL" id="HAF8248544.1"/>
    </source>
</evidence>
<dbReference type="EMBL" id="DAAYCJ010000012">
    <property type="protein sequence ID" value="HAG3589596.1"/>
    <property type="molecule type" value="Genomic_DNA"/>
</dbReference>
<dbReference type="EMBL" id="DAAYDV010000014">
    <property type="protein sequence ID" value="HAG3739765.1"/>
    <property type="molecule type" value="Genomic_DNA"/>
</dbReference>
<evidence type="ECO:0000313" key="1">
    <source>
        <dbReference type="EMBL" id="HAF7113449.1"/>
    </source>
</evidence>
<dbReference type="EMBL" id="DAAXPF010000017">
    <property type="protein sequence ID" value="HAG1989789.1"/>
    <property type="molecule type" value="Genomic_DNA"/>
</dbReference>
<dbReference type="EMBL" id="DAAYJX010000012">
    <property type="protein sequence ID" value="HAG4505140.1"/>
    <property type="molecule type" value="Genomic_DNA"/>
</dbReference>
<dbReference type="EMBL" id="DAAYMN010000018">
    <property type="protein sequence ID" value="HAG4842543.1"/>
    <property type="molecule type" value="Genomic_DNA"/>
</dbReference>
<evidence type="ECO:0000313" key="13">
    <source>
        <dbReference type="EMBL" id="HAG2567329.1"/>
    </source>
</evidence>
<dbReference type="EMBL" id="DAAXOR010000020">
    <property type="protein sequence ID" value="HAG1878473.1"/>
    <property type="molecule type" value="Genomic_DNA"/>
</dbReference>
<evidence type="ECO:0000313" key="32">
    <source>
        <dbReference type="EMBL" id="HAG4842543.1"/>
    </source>
</evidence>
<dbReference type="EMBL" id="DAAWAU010000015">
    <property type="protein sequence ID" value="HAF7113449.1"/>
    <property type="molecule type" value="Genomic_DNA"/>
</dbReference>
<evidence type="ECO:0000313" key="28">
    <source>
        <dbReference type="EMBL" id="HAG4315866.1"/>
    </source>
</evidence>
<evidence type="ECO:0000313" key="12">
    <source>
        <dbReference type="EMBL" id="HAG2544232.1"/>
    </source>
</evidence>
<dbReference type="EMBL" id="DAAYMQ010000012">
    <property type="protein sequence ID" value="HAG4856191.1"/>
    <property type="molecule type" value="Genomic_DNA"/>
</dbReference>
<dbReference type="EMBL" id="DAAYLS010000014">
    <property type="protein sequence ID" value="HAG4739496.1"/>
    <property type="molecule type" value="Genomic_DNA"/>
</dbReference>
<dbReference type="EMBL" id="DAAXTF010000012">
    <property type="protein sequence ID" value="HAG2469622.1"/>
    <property type="molecule type" value="Genomic_DNA"/>
</dbReference>
<dbReference type="EMBL" id="DAAXTL010000012">
    <property type="protein sequence ID" value="HAG5583017.1"/>
    <property type="molecule type" value="Genomic_DNA"/>
</dbReference>
<dbReference type="EMBL" id="DAAYGR010000012">
    <property type="protein sequence ID" value="HAG4121856.1"/>
    <property type="molecule type" value="Genomic_DNA"/>
</dbReference>
<dbReference type="EMBL" id="DAAXOM010000014">
    <property type="protein sequence ID" value="HAG1911286.1"/>
    <property type="molecule type" value="Genomic_DNA"/>
</dbReference>
<reference evidence="22" key="2">
    <citation type="submission" date="2020-02" db="EMBL/GenBank/DDBJ databases">
        <authorList>
            <consortium name="NCBI Pathogen Detection Project"/>
        </authorList>
    </citation>
    <scope>NUCLEOTIDE SEQUENCE</scope>
    <source>
        <strain evidence="23">MA.JM_04/170</strain>
        <strain evidence="28">MA.JM_04/177</strain>
        <strain evidence="22">MA.JM_04/178</strain>
        <strain evidence="31">MA.JM_04/180</strain>
        <strain evidence="29">MA.JM_04/182</strain>
        <strain evidence="16">MA.JM_04/187</strain>
        <strain evidence="25">MA.JM_04/189</strain>
        <strain evidence="34">MA.JM_04/195</strain>
        <strain evidence="6">MA.JM_04/203</strain>
        <strain evidence="11">MA.JM_04/205</strain>
        <strain evidence="8">MA.JM_04/207</strain>
        <strain evidence="9">MA.JM_04/208</strain>
        <strain evidence="32">MA.JM_04/216</strain>
        <strain evidence="33">MA.JM_04/221</strain>
        <strain evidence="17">MA.JM_04/223</strain>
        <strain evidence="10">MA.JM_04/227</strain>
        <strain evidence="21">MA.JM_04/228</strain>
        <strain evidence="5">MA.JM_04/234</strain>
        <strain evidence="1">MA.JM_04/235</strain>
        <strain evidence="20">MA.JM_04/238</strain>
        <strain evidence="30">MA.JM_04/240</strain>
        <strain evidence="19">MA.JM_04/245</strain>
        <strain evidence="18">MA.JM_04/250</strain>
        <strain evidence="12">MA.JM_04/257</strain>
        <strain evidence="35">MA.JM_04/259</strain>
        <strain evidence="4">MA.JM_04/263</strain>
        <strain evidence="3">MA.JM_04/270</strain>
        <strain evidence="14">MA.JM_04/271</strain>
        <strain evidence="2">MA.JM_04/272</strain>
        <strain evidence="26">MA.JM_04/275</strain>
        <strain evidence="7">MA.JM_04/283</strain>
        <strain evidence="15">MA.JM_04/288</strain>
        <strain evidence="24">MA.JM_04/290</strain>
        <strain evidence="13">MA.JM_04/295</strain>
        <strain evidence="27">MA.MC_04-0729</strain>
    </source>
</reference>
<evidence type="ECO:0000313" key="8">
    <source>
        <dbReference type="EMBL" id="HAG1989789.1"/>
    </source>
</evidence>
<dbReference type="EMBL" id="DAAXVA010000014">
    <property type="protein sequence ID" value="HAG2687476.1"/>
    <property type="molecule type" value="Genomic_DNA"/>
</dbReference>
<dbReference type="EMBL" id="DAAXUS010000012">
    <property type="protein sequence ID" value="HAG2620385.1"/>
    <property type="molecule type" value="Genomic_DNA"/>
</dbReference>
<evidence type="ECO:0000313" key="34">
    <source>
        <dbReference type="EMBL" id="HAG5583017.1"/>
    </source>
</evidence>
<dbReference type="EMBL" id="DAAYCQ010000012">
    <property type="protein sequence ID" value="HAG3627222.1"/>
    <property type="molecule type" value="Genomic_DNA"/>
</dbReference>
<evidence type="ECO:0000313" key="20">
    <source>
        <dbReference type="EMBL" id="HAG3589596.1"/>
    </source>
</evidence>
<evidence type="ECO:0000313" key="22">
    <source>
        <dbReference type="EMBL" id="HAG3603784.1"/>
    </source>
</evidence>
<evidence type="ECO:0000313" key="6">
    <source>
        <dbReference type="EMBL" id="HAG1878473.1"/>
    </source>
</evidence>
<dbReference type="EMBL" id="DAAYHE010000015">
    <property type="protein sequence ID" value="HAG4187717.1"/>
    <property type="molecule type" value="Genomic_DNA"/>
</dbReference>
<evidence type="ECO:0000313" key="29">
    <source>
        <dbReference type="EMBL" id="HAG4505140.1"/>
    </source>
</evidence>
<dbReference type="EMBL" id="DAAYCI010000015">
    <property type="protein sequence ID" value="HAG3594338.1"/>
    <property type="molecule type" value="Genomic_DNA"/>
</dbReference>
<dbReference type="EMBL" id="DAAXUD010000011">
    <property type="protein sequence ID" value="HAG2567329.1"/>
    <property type="molecule type" value="Genomic_DNA"/>
</dbReference>
<gene>
    <name evidence="4" type="ORF">G5V28_004428</name>
    <name evidence="15" type="ORF">G8016_004385</name>
    <name evidence="21" type="ORF">G8036_004343</name>
    <name evidence="20" type="ORF">G8083_004290</name>
    <name evidence="19" type="ORF">G8096_004435</name>
    <name evidence="23" type="ORF">G8102_004366</name>
    <name evidence="17" type="ORF">G8106_004348</name>
    <name evidence="35" type="ORF">G8119_004459</name>
    <name evidence="16" type="ORF">G8133_004410</name>
    <name evidence="29" type="ORF">G8156_004321</name>
    <name evidence="18" type="ORF">G8173_004679</name>
    <name evidence="24" type="ORF">G8406_004399</name>
    <name evidence="27" type="ORF">G8426_004479</name>
    <name evidence="28" type="ORF">G8443_004408</name>
    <name evidence="26" type="ORF">G8495_004430</name>
    <name evidence="25" type="ORF">G8512_004243</name>
    <name evidence="3" type="ORF">G8515_004264</name>
    <name evidence="1" type="ORF">G8516_004380</name>
    <name evidence="32" type="ORF">G8522_004654</name>
    <name evidence="2" type="ORF">G8541_004353</name>
    <name evidence="33" type="ORF">G8543_004259</name>
    <name evidence="31" type="ORF">G8557_004337</name>
    <name evidence="30" type="ORF">G8559_004336</name>
    <name evidence="22" type="ORF">G8T43_004295</name>
    <name evidence="7" type="ORF">G8V36_004402</name>
    <name evidence="9" type="ORF">G8W08_004708</name>
    <name evidence="5" type="ORF">G8X42_004503</name>
    <name evidence="8" type="ORF">G8X61_004709</name>
    <name evidence="34" type="ORF">G8Y08_004417</name>
    <name evidence="12" type="ORF">G8Y20_004635</name>
    <name evidence="6" type="ORF">G8Y31_004699</name>
    <name evidence="14" type="ORF">G8Y49_004299</name>
    <name evidence="11" type="ORF">G8Y50_004471</name>
    <name evidence="13" type="ORF">G8Y63_004365</name>
    <name evidence="10" type="ORF">G8Y72_004263</name>
</gene>
<dbReference type="EMBL" id="DAAXXN010000014">
    <property type="protein sequence ID" value="HAG3010403.1"/>
    <property type="molecule type" value="Genomic_DNA"/>
</dbReference>
<evidence type="ECO:0000313" key="30">
    <source>
        <dbReference type="EMBL" id="HAG4739496.1"/>
    </source>
</evidence>
<evidence type="ECO:0000313" key="16">
    <source>
        <dbReference type="EMBL" id="HAG3000839.1"/>
    </source>
</evidence>
<evidence type="ECO:0000313" key="35">
    <source>
        <dbReference type="EMBL" id="HAG5592285.1"/>
    </source>
</evidence>
<evidence type="ECO:0000313" key="21">
    <source>
        <dbReference type="EMBL" id="HAG3594338.1"/>
    </source>
</evidence>
<dbReference type="EMBL" id="DAAYMM010000014">
    <property type="protein sequence ID" value="HAG4837628.1"/>
    <property type="molecule type" value="Genomic_DNA"/>
</dbReference>
<dbReference type="EMBL" id="DAAYAZ010000017">
    <property type="protein sequence ID" value="HAG3426758.1"/>
    <property type="molecule type" value="Genomic_DNA"/>
</dbReference>
<dbReference type="EMBL" id="DAAXTY010000016">
    <property type="protein sequence ID" value="HAG2544232.1"/>
    <property type="molecule type" value="Genomic_DNA"/>
</dbReference>
<dbReference type="EMBL" id="DAAYIF010000012">
    <property type="protein sequence ID" value="HAG4315866.1"/>
    <property type="molecule type" value="Genomic_DNA"/>
</dbReference>
<evidence type="ECO:0000313" key="23">
    <source>
        <dbReference type="EMBL" id="HAG3627222.1"/>
    </source>
</evidence>